<dbReference type="RefSeq" id="WP_145417625.1">
    <property type="nucleotide sequence ID" value="NZ_CP036526.1"/>
</dbReference>
<dbReference type="InterPro" id="IPR002372">
    <property type="entry name" value="PQQ_rpt_dom"/>
</dbReference>
<feature type="signal peptide" evidence="2">
    <location>
        <begin position="1"/>
        <end position="20"/>
    </location>
</feature>
<dbReference type="SUPFAM" id="SSF50998">
    <property type="entry name" value="Quinoprotein alcohol dehydrogenase-like"/>
    <property type="match status" value="1"/>
</dbReference>
<reference evidence="4 5" key="1">
    <citation type="submission" date="2019-02" db="EMBL/GenBank/DDBJ databases">
        <title>Deep-cultivation of Planctomycetes and their phenomic and genomic characterization uncovers novel biology.</title>
        <authorList>
            <person name="Wiegand S."/>
            <person name="Jogler M."/>
            <person name="Boedeker C."/>
            <person name="Pinto D."/>
            <person name="Vollmers J."/>
            <person name="Rivas-Marin E."/>
            <person name="Kohn T."/>
            <person name="Peeters S.H."/>
            <person name="Heuer A."/>
            <person name="Rast P."/>
            <person name="Oberbeckmann S."/>
            <person name="Bunk B."/>
            <person name="Jeske O."/>
            <person name="Meyerdierks A."/>
            <person name="Storesund J.E."/>
            <person name="Kallscheuer N."/>
            <person name="Luecker S."/>
            <person name="Lage O.M."/>
            <person name="Pohl T."/>
            <person name="Merkel B.J."/>
            <person name="Hornburger P."/>
            <person name="Mueller R.-W."/>
            <person name="Bruemmer F."/>
            <person name="Labrenz M."/>
            <person name="Spormann A.M."/>
            <person name="Op den Camp H."/>
            <person name="Overmann J."/>
            <person name="Amann R."/>
            <person name="Jetten M.S.M."/>
            <person name="Mascher T."/>
            <person name="Medema M.H."/>
            <person name="Devos D.P."/>
            <person name="Kaster A.-K."/>
            <person name="Ovreas L."/>
            <person name="Rohde M."/>
            <person name="Galperin M.Y."/>
            <person name="Jogler C."/>
        </authorList>
    </citation>
    <scope>NUCLEOTIDE SEQUENCE [LARGE SCALE GENOMIC DNA]</scope>
    <source>
        <strain evidence="4 5">K23_9</strain>
    </source>
</reference>
<dbReference type="PANTHER" id="PTHR34512">
    <property type="entry name" value="CELL SURFACE PROTEIN"/>
    <property type="match status" value="1"/>
</dbReference>
<dbReference type="InterPro" id="IPR011047">
    <property type="entry name" value="Quinoprotein_ADH-like_sf"/>
</dbReference>
<protein>
    <submittedName>
        <fullName evidence="4">Outer membrane protein assembly factor BamB</fullName>
    </submittedName>
</protein>
<dbReference type="AlphaFoldDB" id="A0A517NSI2"/>
<dbReference type="Pfam" id="PF13360">
    <property type="entry name" value="PQQ_2"/>
    <property type="match status" value="1"/>
</dbReference>
<dbReference type="OrthoDB" id="241360at2"/>
<feature type="chain" id="PRO_5021889381" evidence="2">
    <location>
        <begin position="21"/>
        <end position="536"/>
    </location>
</feature>
<evidence type="ECO:0000259" key="3">
    <source>
        <dbReference type="Pfam" id="PF13360"/>
    </source>
</evidence>
<evidence type="ECO:0000313" key="4">
    <source>
        <dbReference type="EMBL" id="QDT10090.1"/>
    </source>
</evidence>
<keyword evidence="5" id="KW-1185">Reference proteome</keyword>
<dbReference type="PANTHER" id="PTHR34512:SF30">
    <property type="entry name" value="OUTER MEMBRANE PROTEIN ASSEMBLY FACTOR BAMB"/>
    <property type="match status" value="1"/>
</dbReference>
<proteinExistence type="predicted"/>
<feature type="domain" description="Pyrrolo-quinoline quinone repeat" evidence="3">
    <location>
        <begin position="57"/>
        <end position="169"/>
    </location>
</feature>
<name>A0A517NSI2_9BACT</name>
<organism evidence="4 5">
    <name type="scientific">Stieleria marina</name>
    <dbReference type="NCBI Taxonomy" id="1930275"/>
    <lineage>
        <taxon>Bacteria</taxon>
        <taxon>Pseudomonadati</taxon>
        <taxon>Planctomycetota</taxon>
        <taxon>Planctomycetia</taxon>
        <taxon>Pirellulales</taxon>
        <taxon>Pirellulaceae</taxon>
        <taxon>Stieleria</taxon>
    </lineage>
</organism>
<gene>
    <name evidence="4" type="primary">bamB_3</name>
    <name evidence="4" type="ORF">K239x_20440</name>
</gene>
<dbReference type="Gene3D" id="2.130.10.10">
    <property type="entry name" value="YVTN repeat-like/Quinoprotein amine dehydrogenase"/>
    <property type="match status" value="1"/>
</dbReference>
<evidence type="ECO:0000256" key="2">
    <source>
        <dbReference type="SAM" id="SignalP"/>
    </source>
</evidence>
<sequence length="536" mass="59220" precursor="true">MRFTFVLVFALMFASGARSADPIETRSNWPQGSGPEGSFEVADGTAPTQWSVVRGDSIRWRKPLPETGQSTVVVWGKRLFFTTMEPVTKDSELGQNIVAWCCDTETGDTVWKREVAGHFPLRLSGCFSDSSSPPPVTDGQRICFFNASGRIACFDFDGDLIWQNTMMPVGRSQPFLVDGNVVFIKQSYMPDEHGHFTHEHKDAPLSKWTQLQALDLETGKPRWATTCGVNMGSVSLPMEFSDGRKVIVVGRGGGHSPPEKPEGISLVSADDGSTLWTLPLKGFMSTQSFHTIGRDVVLFHADEHLWVEGKTGKIKLRASIVADVPIRKHNDDDSWSDEIVSVDLGKKTRGLIQQSNVLAGRYHYFRAYTQPWLGRVDLMMGNVSYLQFPVQLRRLPGTQNDDLLWDWHGMSDETIAAQKTSQRKPPQTLPVQLWAFAPNSCQNAMGHVVMGDDRSRGNGWGHHASQVPTVVGKHLYVPTMSGTVYVIDTTAQAFDEGAIVAINDLGSVGDSFTRASLSFAGGRLYAHTINEIICIE</sequence>
<evidence type="ECO:0000256" key="1">
    <source>
        <dbReference type="SAM" id="MobiDB-lite"/>
    </source>
</evidence>
<dbReference type="EMBL" id="CP036526">
    <property type="protein sequence ID" value="QDT10090.1"/>
    <property type="molecule type" value="Genomic_DNA"/>
</dbReference>
<dbReference type="Proteomes" id="UP000319817">
    <property type="component" value="Chromosome"/>
</dbReference>
<keyword evidence="2" id="KW-0732">Signal</keyword>
<dbReference type="InterPro" id="IPR015943">
    <property type="entry name" value="WD40/YVTN_repeat-like_dom_sf"/>
</dbReference>
<accession>A0A517NSI2</accession>
<feature type="region of interest" description="Disordered" evidence="1">
    <location>
        <begin position="22"/>
        <end position="45"/>
    </location>
</feature>
<evidence type="ECO:0000313" key="5">
    <source>
        <dbReference type="Proteomes" id="UP000319817"/>
    </source>
</evidence>